<evidence type="ECO:0000256" key="2">
    <source>
        <dbReference type="ARBA" id="ARBA00022801"/>
    </source>
</evidence>
<reference evidence="11 12" key="1">
    <citation type="submission" date="2019-03" db="EMBL/GenBank/DDBJ databases">
        <title>Genomic Encyclopedia of Type Strains, Phase IV (KMG-IV): sequencing the most valuable type-strain genomes for metagenomic binning, comparative biology and taxonomic classification.</title>
        <authorList>
            <person name="Goeker M."/>
        </authorList>
    </citation>
    <scope>NUCLEOTIDE SEQUENCE [LARGE SCALE GENOMIC DNA]</scope>
    <source>
        <strain evidence="11 12">DSM 17974</strain>
    </source>
</reference>
<dbReference type="AlphaFoldDB" id="A0A4R8LUF8"/>
<dbReference type="Pfam" id="PF02927">
    <property type="entry name" value="CelD_N"/>
    <property type="match status" value="1"/>
</dbReference>
<dbReference type="InterPro" id="IPR001701">
    <property type="entry name" value="Glyco_hydro_9"/>
</dbReference>
<dbReference type="PANTHER" id="PTHR22298">
    <property type="entry name" value="ENDO-1,4-BETA-GLUCANASE"/>
    <property type="match status" value="1"/>
</dbReference>
<proteinExistence type="inferred from homology"/>
<feature type="active site" evidence="7">
    <location>
        <position position="509"/>
    </location>
</feature>
<keyword evidence="2 6" id="KW-0378">Hydrolase</keyword>
<keyword evidence="5 6" id="KW-0624">Polysaccharide degradation</keyword>
<dbReference type="Pfam" id="PF00759">
    <property type="entry name" value="Glyco_hydro_9"/>
    <property type="match status" value="1"/>
</dbReference>
<dbReference type="InterPro" id="IPR004197">
    <property type="entry name" value="Cellulase_Ig-like"/>
</dbReference>
<dbReference type="InterPro" id="IPR008928">
    <property type="entry name" value="6-hairpin_glycosidase_sf"/>
</dbReference>
<dbReference type="RefSeq" id="WP_243834876.1">
    <property type="nucleotide sequence ID" value="NZ_SORF01000001.1"/>
</dbReference>
<gene>
    <name evidence="11" type="ORF">C7445_101405</name>
</gene>
<feature type="domain" description="Glycoside hydrolase family 9" evidence="9">
    <location>
        <begin position="99"/>
        <end position="530"/>
    </location>
</feature>
<dbReference type="EC" id="3.2.1.4" evidence="8"/>
<evidence type="ECO:0000256" key="1">
    <source>
        <dbReference type="ARBA" id="ARBA00007072"/>
    </source>
</evidence>
<dbReference type="InterPro" id="IPR013783">
    <property type="entry name" value="Ig-like_fold"/>
</dbReference>
<keyword evidence="4 6" id="KW-0326">Glycosidase</keyword>
<evidence type="ECO:0000256" key="8">
    <source>
        <dbReference type="RuleBase" id="RU361166"/>
    </source>
</evidence>
<evidence type="ECO:0000256" key="6">
    <source>
        <dbReference type="PROSITE-ProRule" id="PRU10059"/>
    </source>
</evidence>
<evidence type="ECO:0000313" key="12">
    <source>
        <dbReference type="Proteomes" id="UP000294581"/>
    </source>
</evidence>
<dbReference type="InterPro" id="IPR014756">
    <property type="entry name" value="Ig_E-set"/>
</dbReference>
<dbReference type="EMBL" id="SORF01000001">
    <property type="protein sequence ID" value="TDY51403.1"/>
    <property type="molecule type" value="Genomic_DNA"/>
</dbReference>
<comment type="catalytic activity">
    <reaction evidence="8">
        <text>Endohydrolysis of (1-&gt;4)-beta-D-glucosidic linkages in cellulose, lichenin and cereal beta-D-glucans.</text>
        <dbReference type="EC" id="3.2.1.4"/>
    </reaction>
</comment>
<accession>A0A4R8LUF8</accession>
<dbReference type="PROSITE" id="PS00592">
    <property type="entry name" value="GH9_2"/>
    <property type="match status" value="1"/>
</dbReference>
<evidence type="ECO:0000256" key="4">
    <source>
        <dbReference type="ARBA" id="ARBA00023295"/>
    </source>
</evidence>
<dbReference type="CDD" id="cd02850">
    <property type="entry name" value="E_set_Cellulase_N"/>
    <property type="match status" value="1"/>
</dbReference>
<name>A0A4R8LUF8_9BACL</name>
<dbReference type="PROSITE" id="PS00698">
    <property type="entry name" value="GH9_3"/>
    <property type="match status" value="1"/>
</dbReference>
<evidence type="ECO:0000256" key="7">
    <source>
        <dbReference type="PROSITE-ProRule" id="PRU10060"/>
    </source>
</evidence>
<feature type="active site" evidence="6">
    <location>
        <position position="464"/>
    </location>
</feature>
<comment type="caution">
    <text evidence="11">The sequence shown here is derived from an EMBL/GenBank/DDBJ whole genome shotgun (WGS) entry which is preliminary data.</text>
</comment>
<feature type="domain" description="Cellulase Ig-like" evidence="10">
    <location>
        <begin position="4"/>
        <end position="79"/>
    </location>
</feature>
<dbReference type="Gene3D" id="1.50.10.10">
    <property type="match status" value="1"/>
</dbReference>
<dbReference type="SUPFAM" id="SSF81296">
    <property type="entry name" value="E set domains"/>
    <property type="match status" value="1"/>
</dbReference>
<feature type="active site" evidence="7">
    <location>
        <position position="518"/>
    </location>
</feature>
<evidence type="ECO:0000313" key="11">
    <source>
        <dbReference type="EMBL" id="TDY51403.1"/>
    </source>
</evidence>
<evidence type="ECO:0000256" key="5">
    <source>
        <dbReference type="ARBA" id="ARBA00023326"/>
    </source>
</evidence>
<keyword evidence="3 6" id="KW-0119">Carbohydrate metabolism</keyword>
<dbReference type="GO" id="GO:0008810">
    <property type="term" value="F:cellulase activity"/>
    <property type="evidence" value="ECO:0007669"/>
    <property type="project" value="UniProtKB-EC"/>
</dbReference>
<dbReference type="SUPFAM" id="SSF48208">
    <property type="entry name" value="Six-hairpin glycosidases"/>
    <property type="match status" value="1"/>
</dbReference>
<dbReference type="InterPro" id="IPR033126">
    <property type="entry name" value="Glyco_hydro_9_Asp/Glu_AS"/>
</dbReference>
<dbReference type="InterPro" id="IPR012341">
    <property type="entry name" value="6hp_glycosidase-like_sf"/>
</dbReference>
<dbReference type="InterPro" id="IPR018221">
    <property type="entry name" value="Glyco_hydro_9_His_AS"/>
</dbReference>
<keyword evidence="12" id="KW-1185">Reference proteome</keyword>
<protein>
    <recommendedName>
        <fullName evidence="8">Endoglucanase</fullName>
        <ecNumber evidence="8">3.2.1.4</ecNumber>
    </recommendedName>
</protein>
<keyword evidence="8" id="KW-0136">Cellulose degradation</keyword>
<evidence type="ECO:0000259" key="10">
    <source>
        <dbReference type="Pfam" id="PF02927"/>
    </source>
</evidence>
<evidence type="ECO:0000259" key="9">
    <source>
        <dbReference type="Pfam" id="PF00759"/>
    </source>
</evidence>
<comment type="similarity">
    <text evidence="1 6 8">Belongs to the glycosyl hydrolase 9 (cellulase E) family.</text>
</comment>
<dbReference type="GO" id="GO:0030245">
    <property type="term" value="P:cellulose catabolic process"/>
    <property type="evidence" value="ECO:0007669"/>
    <property type="project" value="UniProtKB-KW"/>
</dbReference>
<organism evidence="11 12">
    <name type="scientific">Alicyclobacillus sacchari</name>
    <dbReference type="NCBI Taxonomy" id="392010"/>
    <lineage>
        <taxon>Bacteria</taxon>
        <taxon>Bacillati</taxon>
        <taxon>Bacillota</taxon>
        <taxon>Bacilli</taxon>
        <taxon>Bacillales</taxon>
        <taxon>Alicyclobacillaceae</taxon>
        <taxon>Alicyclobacillus</taxon>
    </lineage>
</organism>
<dbReference type="Gene3D" id="2.60.40.10">
    <property type="entry name" value="Immunoglobulins"/>
    <property type="match status" value="1"/>
</dbReference>
<sequence>MVASIHMNQLGYRPQDRKRFYVSGYTGGFVVCHEDGSKVSSGQLQAMADEHAVGGRVSVGDFSDVTVAGRYTLTVPELGQSVSFRVDPNVYDHLHIGLQKFFYFQRCGVDLPPQWAGAWAHAACHTDKAHVYGEPSREIACHGGWHDAGDYGKYVVPAAKAIADLLLAFEFYSEAFTKEVGIPESGLALPDVLSEVRFELEWMLRMQDPYTGGVYHKVTTYRFPSLATMPEDDYGELVLSPISYAATATFAAALAHAARIYQAFDPVFAITCLQAAERAYEWCKAHPATPFRNPNGVFTGEYGDGTLTDEMYWAAASLFQATGEQRYHEACLRVIKAAEISLVSLGWADVGGYGTISYLRADRTSTDEDVCGELRKVWLAEADRLVTLANRTAFGVPLATEDYIWGSNMVLFNRGMHLLIAATLAASDSYVDTALQTVHYALGGNALNQSYITGYGLRPLLHPHHRPSVADRVQDPVPGMLAGGPNRNLQDAAARERLQNRPAAQCFLDHEDSYSTNEVAVYWNSPAVFVVSHFVCR</sequence>
<dbReference type="Proteomes" id="UP000294581">
    <property type="component" value="Unassembled WGS sequence"/>
</dbReference>
<evidence type="ECO:0000256" key="3">
    <source>
        <dbReference type="ARBA" id="ARBA00023277"/>
    </source>
</evidence>